<feature type="signal peptide" evidence="2">
    <location>
        <begin position="1"/>
        <end position="17"/>
    </location>
</feature>
<reference evidence="8" key="4">
    <citation type="journal article" date="2009" name="BMC Immunol.">
        <title>Characterization of rag1 mutant zebrafish leukocytes.</title>
        <authorList>
            <person name="Petrie-Hanson L."/>
            <person name="Hohn C."/>
            <person name="Hanson L."/>
        </authorList>
    </citation>
    <scope>NUCLEOTIDE SEQUENCE</scope>
</reference>
<dbReference type="STRING" id="7955.ENSDARP00000064632"/>
<keyword evidence="2 8" id="KW-0732">Signal</keyword>
<reference evidence="8" key="12">
    <citation type="journal article" date="2022" name="Cell. Mol. Life Sci.">
        <title>In vivo impact of JAK3 A573V mutation revealed using zebrafish.</title>
        <authorList>
            <person name="Basheer F."/>
            <person name="Bulleeraz V."/>
            <person name="Ngo V.Q.T."/>
            <person name="Liongue C."/>
            <person name="Ward A.C."/>
        </authorList>
    </citation>
    <scope>NUCLEOTIDE SEQUENCE</scope>
</reference>
<dbReference type="KEGG" id="dre:335563"/>
<reference evidence="5 8" key="8">
    <citation type="journal article" date="2015" name="Dev. Comp. Immunol.">
        <title>Zebrafish Nk-lysins: First insights about their cellular and functional diversification.</title>
        <authorList>
            <person name="Pereiro P."/>
            <person name="Varela M."/>
            <person name="Diaz-Rosales P."/>
            <person name="Romero A."/>
            <person name="Dios S."/>
            <person name="Figueras A."/>
            <person name="Novoa B."/>
        </authorList>
    </citation>
    <scope>NUCLEOTIDE SEQUENCE</scope>
</reference>
<dbReference type="GeneTree" id="ENSGT00510000050935"/>
<dbReference type="Pfam" id="PF03489">
    <property type="entry name" value="SapB_2"/>
    <property type="match status" value="1"/>
</dbReference>
<gene>
    <name evidence="6 8 9" type="primary">nkl.4</name>
    <name evidence="5 8" type="synonym">nkld</name>
    <name evidence="8" type="synonym">si:rp71-40n14.1</name>
    <name evidence="8" type="synonym">wu:fj22b05</name>
</gene>
<dbReference type="EMBL" id="BX323450">
    <property type="status" value="NOT_ANNOTATED_CDS"/>
    <property type="molecule type" value="Genomic_DNA"/>
</dbReference>
<protein>
    <submittedName>
        <fullName evidence="4">NK lysin-like protein</fullName>
    </submittedName>
    <submittedName>
        <fullName evidence="6 8">NK-lysin tandem duplicate 4</fullName>
    </submittedName>
    <submittedName>
        <fullName evidence="5">Nk-lysin</fullName>
    </submittedName>
</protein>
<evidence type="ECO:0000313" key="9">
    <source>
        <dbReference type="ZFIN" id="ZDB-GENE-030131-7503"/>
    </source>
</evidence>
<proteinExistence type="evidence at transcript level"/>
<reference evidence="8" key="3">
    <citation type="journal article" date="2007" name="Fish Shellfish Immunol.">
        <title>Characterization of Japanese flounder (Paralichthys olivaceus) NK-lysin, an antimicrobial peptide.</title>
        <authorList>
            <person name="Hirono I."/>
            <person name="Kondo H."/>
            <person name="Koyama T."/>
            <person name="Arma N.R."/>
            <person name="Hwang J.Y."/>
            <person name="Nozaki R."/>
            <person name="Midorikawa N."/>
            <person name="Aoki T."/>
        </authorList>
    </citation>
    <scope>NUCLEOTIDE SEQUENCE</scope>
</reference>
<dbReference type="EMBL" id="AY184216">
    <property type="protein sequence ID" value="AAN77873.1"/>
    <property type="molecule type" value="mRNA"/>
</dbReference>
<dbReference type="PANTHER" id="PTHR15541:SF2">
    <property type="entry name" value="GRANULYSIN"/>
    <property type="match status" value="1"/>
</dbReference>
<dbReference type="Pfam" id="PF05184">
    <property type="entry name" value="SapB_1"/>
    <property type="match status" value="1"/>
</dbReference>
<dbReference type="InterPro" id="IPR011001">
    <property type="entry name" value="Saposin-like"/>
</dbReference>
<dbReference type="PANTHER" id="PTHR15541">
    <property type="entry name" value="GRANULYSIN RELATED"/>
    <property type="match status" value="1"/>
</dbReference>
<reference evidence="6 7" key="6">
    <citation type="journal article" date="2013" name="Nature">
        <title>The zebrafish reference genome sequence and its relationship to the human genome.</title>
        <authorList>
            <consortium name="Genome Reference Consortium Zebrafish"/>
            <person name="Howe K."/>
            <person name="Clark M.D."/>
            <person name="Torroja C.F."/>
            <person name="Torrance J."/>
            <person name="Berthelot C."/>
            <person name="Muffato M."/>
            <person name="Collins J.E."/>
            <person name="Humphray S."/>
            <person name="McLaren K."/>
            <person name="Matthews L."/>
            <person name="McLaren S."/>
            <person name="Sealy I."/>
            <person name="Caccamo M."/>
            <person name="Churcher C."/>
            <person name="Scott C."/>
            <person name="Barrett J.C."/>
            <person name="Koch R."/>
            <person name="Rauch G.J."/>
            <person name="White S."/>
            <person name="Chow W."/>
            <person name="Kilian B."/>
            <person name="Quintais L.T."/>
            <person name="Guerra-Assuncao J.A."/>
            <person name="Zhou Y."/>
            <person name="Gu Y."/>
            <person name="Yen J."/>
            <person name="Vogel J.H."/>
            <person name="Eyre T."/>
            <person name="Redmond S."/>
            <person name="Banerjee R."/>
            <person name="Chi J."/>
            <person name="Fu B."/>
            <person name="Langley E."/>
            <person name="Maguire S.F."/>
            <person name="Laird G.K."/>
            <person name="Lloyd D."/>
            <person name="Kenyon E."/>
            <person name="Donaldson S."/>
            <person name="Sehra H."/>
            <person name="Almeida-King J."/>
            <person name="Loveland J."/>
            <person name="Trevanion S."/>
            <person name="Jones M."/>
            <person name="Quail M."/>
            <person name="Willey D."/>
            <person name="Hunt A."/>
            <person name="Burton J."/>
            <person name="Sims S."/>
            <person name="McLay K."/>
            <person name="Plumb B."/>
            <person name="Davis J."/>
            <person name="Clee C."/>
            <person name="Oliver K."/>
            <person name="Clark R."/>
            <person name="Riddle C."/>
            <person name="Elliot D."/>
            <person name="Eliott D."/>
            <person name="Threadgold G."/>
            <person name="Harden G."/>
            <person name="Ware D."/>
            <person name="Begum S."/>
            <person name="Mortimore B."/>
            <person name="Mortimer B."/>
            <person name="Kerry G."/>
            <person name="Heath P."/>
            <person name="Phillimore B."/>
            <person name="Tracey A."/>
            <person name="Corby N."/>
            <person name="Dunn M."/>
            <person name="Johnson C."/>
            <person name="Wood J."/>
            <person name="Clark S."/>
            <person name="Pelan S."/>
            <person name="Griffiths G."/>
            <person name="Smith M."/>
            <person name="Glithero R."/>
            <person name="Howden P."/>
            <person name="Barker N."/>
            <person name="Lloyd C."/>
            <person name="Stevens C."/>
            <person name="Harley J."/>
            <person name="Holt K."/>
            <person name="Panagiotidis G."/>
            <person name="Lovell J."/>
            <person name="Beasley H."/>
            <person name="Henderson C."/>
            <person name="Gordon D."/>
            <person name="Auger K."/>
            <person name="Wright D."/>
            <person name="Collins J."/>
            <person name="Raisen C."/>
            <person name="Dyer L."/>
            <person name="Leung K."/>
            <person name="Robertson L."/>
            <person name="Ambridge K."/>
            <person name="Leongamornlert D."/>
            <person name="McGuire S."/>
            <person name="Gilderthorp R."/>
            <person name="Griffiths C."/>
            <person name="Manthravadi D."/>
            <person name="Nichol S."/>
            <person name="Barker G."/>
            <person name="Whitehead S."/>
            <person name="Kay M."/>
            <person name="Brown J."/>
            <person name="Murnane C."/>
            <person name="Gray E."/>
            <person name="Humphries M."/>
            <person name="Sycamore N."/>
            <person name="Barker D."/>
            <person name="Saunders D."/>
            <person name="Wallis J."/>
            <person name="Babbage A."/>
            <person name="Hammond S."/>
            <person name="Mashreghi-Mohammadi M."/>
            <person name="Barr L."/>
            <person name="Martin S."/>
            <person name="Wray P."/>
            <person name="Ellington A."/>
            <person name="Matthews N."/>
            <person name="Ellwood M."/>
            <person name="Woodmansey R."/>
            <person name="Clark G."/>
            <person name="Cooper J."/>
            <person name="Cooper J."/>
            <person name="Tromans A."/>
            <person name="Grafham D."/>
            <person name="Skuce C."/>
            <person name="Pandian R."/>
            <person name="Andrews R."/>
            <person name="Harrison E."/>
            <person name="Kimberley A."/>
            <person name="Garnett J."/>
            <person name="Fosker N."/>
            <person name="Hall R."/>
            <person name="Garner P."/>
            <person name="Kelly D."/>
            <person name="Bird C."/>
            <person name="Palmer S."/>
            <person name="Gehring I."/>
            <person name="Berger A."/>
            <person name="Dooley C.M."/>
            <person name="Ersan-Urun Z."/>
            <person name="Eser C."/>
            <person name="Geiger H."/>
            <person name="Geisler M."/>
            <person name="Karotki L."/>
            <person name="Kirn A."/>
            <person name="Konantz J."/>
            <person name="Konantz M."/>
            <person name="Oberlander M."/>
            <person name="Rudolph-Geiger S."/>
            <person name="Teucke M."/>
            <person name="Lanz C."/>
            <person name="Raddatz G."/>
            <person name="Osoegawa K."/>
            <person name="Zhu B."/>
            <person name="Rapp A."/>
            <person name="Widaa S."/>
            <person name="Langford C."/>
            <person name="Yang F."/>
            <person name="Schuster S.C."/>
            <person name="Carter N.P."/>
            <person name="Harrow J."/>
            <person name="Ning Z."/>
            <person name="Herrero J."/>
            <person name="Searle S.M."/>
            <person name="Enright A."/>
            <person name="Geisler R."/>
            <person name="Plasterk R.H."/>
            <person name="Lee C."/>
            <person name="Westerfield M."/>
            <person name="de Jong P.J."/>
            <person name="Zon L.I."/>
            <person name="Postlethwait J.H."/>
            <person name="Nusslein-Volhard C."/>
            <person name="Hubbard T.J."/>
            <person name="Roest Crollius H."/>
            <person name="Rogers J."/>
            <person name="Stemple D.L."/>
        </authorList>
    </citation>
    <scope>NUCLEOTIDE SEQUENCE [LARGE SCALE GENOMIC DNA]</scope>
    <source>
        <strain evidence="6">Tuebingen</strain>
    </source>
</reference>
<dbReference type="Reactome" id="R-DRE-6803157">
    <property type="pathway name" value="Antimicrobial peptides"/>
</dbReference>
<evidence type="ECO:0000259" key="3">
    <source>
        <dbReference type="PROSITE" id="PS50015"/>
    </source>
</evidence>
<dbReference type="Gene3D" id="1.10.225.10">
    <property type="entry name" value="Saposin-like"/>
    <property type="match status" value="1"/>
</dbReference>
<sequence length="121" mass="13471">MLRGIILLTLLISSVCAVQWEMHKEQHSGIELEGSGEIPTEQLPGMCWACKWALGKVKRKISNGATQDEIKVQLSQVCDQIGFLKSLCRGFVNKYMDVLIEELSTTDNARTICANISVCKK</sequence>
<dbReference type="InterPro" id="IPR007856">
    <property type="entry name" value="SapB_1"/>
</dbReference>
<dbReference type="EMBL" id="KP100118">
    <property type="protein sequence ID" value="AKT74324.1"/>
    <property type="molecule type" value="mRNA"/>
</dbReference>
<dbReference type="Ensembl" id="ENSDART00000064633.5">
    <property type="protein sequence ID" value="ENSDARP00000064632.4"/>
    <property type="gene ID" value="ENSDARG00000044023.5"/>
</dbReference>
<dbReference type="CTD" id="335563"/>
<dbReference type="AlphaFoldDB" id="Q7T3Q1"/>
<reference evidence="4" key="1">
    <citation type="submission" date="2002-11" db="EMBL/GenBank/DDBJ databases">
        <title>Isolation of an NK lysin-like Protein from the Zebrafish, Danio rerio.</title>
        <authorList>
            <person name="Sullivan C."/>
            <person name="Mellon M.T."/>
            <person name="Kim C.H."/>
        </authorList>
    </citation>
    <scope>NUCLEOTIDE SEQUENCE</scope>
</reference>
<name>Q7T3Q1_DANRE</name>
<accession>A0A0K1H3J2</accession>
<feature type="chain" id="PRO_5035036001" evidence="2 8">
    <location>
        <begin position="18"/>
        <end position="121"/>
    </location>
</feature>
<dbReference type="InterPro" id="IPR008138">
    <property type="entry name" value="SapB_2"/>
</dbReference>
<dbReference type="AGR" id="ZFIN:ZDB-GENE-030131-7503"/>
<dbReference type="Proteomes" id="UP000000437">
    <property type="component" value="Chromosome 17"/>
</dbReference>
<feature type="domain" description="Saposin B-type" evidence="3">
    <location>
        <begin position="43"/>
        <end position="121"/>
    </location>
</feature>
<reference evidence="8" key="7">
    <citation type="journal article" date="2014" name="Antiviral Res.">
        <title>In addition to its antiviral and immunomodulatory properties, the zebrafish beta-defensin 2 (zfBD2) is a potent viral DNA vaccine molecular adjuvant.</title>
        <authorList>
            <person name="Garcia-Valtanen P."/>
            <person name="Martinez-Lopez A."/>
            <person name="Ortega-Villaizan M."/>
            <person name="Perez L."/>
            <person name="Coll J.M."/>
            <person name="Estepa A."/>
        </authorList>
    </citation>
    <scope>NUCLEOTIDE SEQUENCE</scope>
</reference>
<dbReference type="eggNOG" id="ENOG502ST3Z">
    <property type="taxonomic scope" value="Eukaryota"/>
</dbReference>
<dbReference type="RefSeq" id="NP_997906.1">
    <property type="nucleotide sequence ID" value="NM_212741.1"/>
</dbReference>
<reference evidence="8" key="11">
    <citation type="journal article" date="2022" name="Biomolecules">
        <title>Zebrafish Model of Severe Combined Immunodeficiency (SCID) Due to JAK3 Mutation.</title>
        <authorList>
            <person name="Basheer F."/>
            <person name="Lee E."/>
            <person name="Liongue C."/>
            <person name="Ward A.C."/>
        </authorList>
    </citation>
    <scope>NUCLEOTIDE SEQUENCE</scope>
</reference>
<accession>Q7T3Q1</accession>
<reference evidence="8" key="14">
    <citation type="submission" date="2025-04" db="UniProtKB">
        <authorList>
            <consortium name="RefSeq"/>
        </authorList>
    </citation>
    <scope>IDENTIFICATION</scope>
</reference>
<reference evidence="8" key="9">
    <citation type="journal article" date="2020" name="Biology">
        <title>Dietary Supplementation with Omega-6 LC-PUFA-Rich Microalgae Regulates Mucosal Immune Response and Promotes Microbial Diversity in the Zebrafish Gut.</title>
        <authorList>
            <person name="Nayak S."/>
            <person name="Al Ashhab A."/>
            <person name="Zilberg D."/>
            <person name="Khozin-Goldberg I."/>
        </authorList>
    </citation>
    <scope>NUCLEOTIDE SEQUENCE</scope>
</reference>
<keyword evidence="1" id="KW-1015">Disulfide bond</keyword>
<evidence type="ECO:0000256" key="1">
    <source>
        <dbReference type="ARBA" id="ARBA00023157"/>
    </source>
</evidence>
<evidence type="ECO:0000313" key="5">
    <source>
        <dbReference type="EMBL" id="AKT74324.1"/>
    </source>
</evidence>
<dbReference type="GO" id="GO:0006629">
    <property type="term" value="P:lipid metabolic process"/>
    <property type="evidence" value="ECO:0007669"/>
    <property type="project" value="InterPro"/>
</dbReference>
<dbReference type="InterPro" id="IPR008139">
    <property type="entry name" value="SaposinB_dom"/>
</dbReference>
<reference evidence="6" key="5">
    <citation type="submission" date="2012-02" db="UniProtKB">
        <authorList>
            <consortium name="Ensembl"/>
        </authorList>
    </citation>
    <scope>IDENTIFICATION</scope>
    <source>
        <strain evidence="6">Tuebingen</strain>
    </source>
</reference>
<dbReference type="InterPro" id="IPR038847">
    <property type="entry name" value="Granulysin-like"/>
</dbReference>
<dbReference type="SMART" id="SM00741">
    <property type="entry name" value="SapB"/>
    <property type="match status" value="1"/>
</dbReference>
<evidence type="ECO:0000256" key="2">
    <source>
        <dbReference type="SAM" id="SignalP"/>
    </source>
</evidence>
<accession>F6P070</accession>
<evidence type="ECO:0000313" key="6">
    <source>
        <dbReference type="Ensembl" id="ENSDARP00000064632"/>
    </source>
</evidence>
<dbReference type="HOGENOM" id="CLU_147075_0_0_1"/>
<dbReference type="GO" id="GO:0042742">
    <property type="term" value="P:defense response to bacterium"/>
    <property type="evidence" value="ECO:0007669"/>
    <property type="project" value="InterPro"/>
</dbReference>
<dbReference type="SUPFAM" id="SSF47862">
    <property type="entry name" value="Saposin"/>
    <property type="match status" value="1"/>
</dbReference>
<organism evidence="5">
    <name type="scientific">Danio rerio</name>
    <name type="common">Zebrafish</name>
    <name type="synonym">Brachydanio rerio</name>
    <dbReference type="NCBI Taxonomy" id="7955"/>
    <lineage>
        <taxon>Eukaryota</taxon>
        <taxon>Metazoa</taxon>
        <taxon>Chordata</taxon>
        <taxon>Craniata</taxon>
        <taxon>Vertebrata</taxon>
        <taxon>Euteleostomi</taxon>
        <taxon>Actinopterygii</taxon>
        <taxon>Neopterygii</taxon>
        <taxon>Teleostei</taxon>
        <taxon>Ostariophysi</taxon>
        <taxon>Cypriniformes</taxon>
        <taxon>Danionidae</taxon>
        <taxon>Danioninae</taxon>
        <taxon>Danio</taxon>
    </lineage>
</organism>
<keyword evidence="7" id="KW-1185">Reference proteome</keyword>
<evidence type="ECO:0000313" key="7">
    <source>
        <dbReference type="Proteomes" id="UP000000437"/>
    </source>
</evidence>
<evidence type="ECO:0000313" key="4">
    <source>
        <dbReference type="EMBL" id="AAN77873.1"/>
    </source>
</evidence>
<dbReference type="OrthoDB" id="69496at2759"/>
<evidence type="ECO:0000313" key="8">
    <source>
        <dbReference type="RefSeq" id="NP_997906.1"/>
    </source>
</evidence>
<reference evidence="8" key="13">
    <citation type="journal article" date="2023" name="Cell. Mol. Life Sci.">
        <title>A zebrafish model of growth hormone insensitivity syndrome with immune dysregulation 1 (GHISID1).</title>
        <authorList>
            <person name="Heidary S."/>
            <person name="Awasthi N."/>
            <person name="Page N."/>
            <person name="Allnutt T."/>
            <person name="Lewis R.S."/>
            <person name="Liongue C."/>
            <person name="Ward A.C."/>
        </authorList>
    </citation>
    <scope>NUCLEOTIDE SEQUENCE</scope>
</reference>
<dbReference type="ZFIN" id="ZDB-GENE-030131-7503">
    <property type="gene designation" value="nkl.4"/>
</dbReference>
<reference evidence="8" key="2">
    <citation type="journal article" date="2004" name="Comp. Biochem. Physiol. C Toxicol. Pharmacol.">
        <title>Investigating the morphology, function and genetics of cytotoxic cells in bony fish.</title>
        <authorList>
            <person name="Yoder J.A."/>
        </authorList>
    </citation>
    <scope>NUCLEOTIDE SEQUENCE</scope>
</reference>
<dbReference type="GeneID" id="335563"/>
<dbReference type="OMA" id="CMTIVSR"/>
<dbReference type="Bgee" id="ENSDARG00000044023">
    <property type="expression patterns" value="Expressed in granulocyte and 11 other cell types or tissues"/>
</dbReference>
<dbReference type="PaxDb" id="7955-ENSDARP00000064632"/>
<reference evidence="8" key="10">
    <citation type="journal article" date="2020" name="Immunohorizons">
        <title>A Population of Injury-Responsive Lymphoid Cells Expresses mpeg1.1 in the Adult Zebrafish Heart.</title>
        <authorList>
            <person name="Moyse B.R."/>
            <person name="Richardson R.J."/>
        </authorList>
    </citation>
    <scope>NUCLEOTIDE SEQUENCE</scope>
</reference>
<dbReference type="PROSITE" id="PS50015">
    <property type="entry name" value="SAP_B"/>
    <property type="match status" value="1"/>
</dbReference>